<evidence type="ECO:0000313" key="2">
    <source>
        <dbReference type="EMBL" id="OEU10313.1"/>
    </source>
</evidence>
<name>A0A1E7EXQ8_9STRA</name>
<sequence>MTLFTSSRTGRAPGSRSLVFVALLIVVVVILSTFSSFVVSSSTAAAAGDEVLSSEDVISAAAAAAAAANVDAKVNADVVNVDVKPTIKGYYKDNVAVTKEELDEGSPRTCSAADADALDCDKNDSSNKKGIGPEGVDRRSPN</sequence>
<gene>
    <name evidence="2" type="ORF">FRACYDRAFT_247269</name>
</gene>
<reference evidence="2 3" key="1">
    <citation type="submission" date="2016-09" db="EMBL/GenBank/DDBJ databases">
        <title>Extensive genetic diversity and differential bi-allelic expression allows diatom success in the polar Southern Ocean.</title>
        <authorList>
            <consortium name="DOE Joint Genome Institute"/>
            <person name="Mock T."/>
            <person name="Otillar R.P."/>
            <person name="Strauss J."/>
            <person name="Dupont C."/>
            <person name="Frickenhaus S."/>
            <person name="Maumus F."/>
            <person name="Mcmullan M."/>
            <person name="Sanges R."/>
            <person name="Schmutz J."/>
            <person name="Toseland A."/>
            <person name="Valas R."/>
            <person name="Veluchamy A."/>
            <person name="Ward B.J."/>
            <person name="Allen A."/>
            <person name="Barry K."/>
            <person name="Falciatore A."/>
            <person name="Ferrante M."/>
            <person name="Fortunato A.E."/>
            <person name="Gloeckner G."/>
            <person name="Gruber A."/>
            <person name="Hipkin R."/>
            <person name="Janech M."/>
            <person name="Kroth P."/>
            <person name="Leese F."/>
            <person name="Lindquist E."/>
            <person name="Lyon B.R."/>
            <person name="Martin J."/>
            <person name="Mayer C."/>
            <person name="Parker M."/>
            <person name="Quesneville H."/>
            <person name="Raymond J."/>
            <person name="Uhlig C."/>
            <person name="Valentin K.U."/>
            <person name="Worden A.Z."/>
            <person name="Armbrust E.V."/>
            <person name="Bowler C."/>
            <person name="Green B."/>
            <person name="Moulton V."/>
            <person name="Van Oosterhout C."/>
            <person name="Grigoriev I."/>
        </authorList>
    </citation>
    <scope>NUCLEOTIDE SEQUENCE [LARGE SCALE GENOMIC DNA]</scope>
    <source>
        <strain evidence="2 3">CCMP1102</strain>
    </source>
</reference>
<evidence type="ECO:0000313" key="3">
    <source>
        <dbReference type="Proteomes" id="UP000095751"/>
    </source>
</evidence>
<feature type="region of interest" description="Disordered" evidence="1">
    <location>
        <begin position="102"/>
        <end position="142"/>
    </location>
</feature>
<evidence type="ECO:0000256" key="1">
    <source>
        <dbReference type="SAM" id="MobiDB-lite"/>
    </source>
</evidence>
<dbReference type="KEGG" id="fcy:FRACYDRAFT_247269"/>
<organism evidence="2 3">
    <name type="scientific">Fragilariopsis cylindrus CCMP1102</name>
    <dbReference type="NCBI Taxonomy" id="635003"/>
    <lineage>
        <taxon>Eukaryota</taxon>
        <taxon>Sar</taxon>
        <taxon>Stramenopiles</taxon>
        <taxon>Ochrophyta</taxon>
        <taxon>Bacillariophyta</taxon>
        <taxon>Bacillariophyceae</taxon>
        <taxon>Bacillariophycidae</taxon>
        <taxon>Bacillariales</taxon>
        <taxon>Bacillariaceae</taxon>
        <taxon>Fragilariopsis</taxon>
    </lineage>
</organism>
<accession>A0A1E7EXQ8</accession>
<dbReference type="AlphaFoldDB" id="A0A1E7EXQ8"/>
<protein>
    <submittedName>
        <fullName evidence="2">Uncharacterized protein</fullName>
    </submittedName>
</protein>
<proteinExistence type="predicted"/>
<dbReference type="Proteomes" id="UP000095751">
    <property type="component" value="Unassembled WGS sequence"/>
</dbReference>
<dbReference type="EMBL" id="KV784372">
    <property type="protein sequence ID" value="OEU10313.1"/>
    <property type="molecule type" value="Genomic_DNA"/>
</dbReference>
<dbReference type="InParanoid" id="A0A1E7EXQ8"/>
<keyword evidence="3" id="KW-1185">Reference proteome</keyword>